<dbReference type="RefSeq" id="WP_227929725.1">
    <property type="nucleotide sequence ID" value="NZ_CP094984.1"/>
</dbReference>
<gene>
    <name evidence="2" type="ORF">LJ755_15995</name>
    <name evidence="3" type="ORF">MUK71_00895</name>
</gene>
<sequence length="127" mass="13433">MSSVISSIALDAADPRRLAGFWTQALGYRIEETNDADVISLVGTDGVGPDIDIIPVPEGKTVKNRLHLDLRASEGSTQAQEVDRLLSLGAVRADVGQGSEVDWVVLADPEGNEFCVLSRSAEEAALG</sequence>
<evidence type="ECO:0000313" key="2">
    <source>
        <dbReference type="EMBL" id="MCC3274226.1"/>
    </source>
</evidence>
<dbReference type="InterPro" id="IPR029068">
    <property type="entry name" value="Glyas_Bleomycin-R_OHBP_Dase"/>
</dbReference>
<dbReference type="InterPro" id="IPR041581">
    <property type="entry name" value="Glyoxalase_6"/>
</dbReference>
<evidence type="ECO:0000313" key="5">
    <source>
        <dbReference type="Proteomes" id="UP001155145"/>
    </source>
</evidence>
<name>A0A9X1SB53_9MICC</name>
<dbReference type="Pfam" id="PF18029">
    <property type="entry name" value="Glyoxalase_6"/>
    <property type="match status" value="1"/>
</dbReference>
<dbReference type="SUPFAM" id="SSF54593">
    <property type="entry name" value="Glyoxalase/Bleomycin resistance protein/Dihydroxybiphenyl dioxygenase"/>
    <property type="match status" value="1"/>
</dbReference>
<organism evidence="2 5">
    <name type="scientific">Arthrobacter zhangbolii</name>
    <dbReference type="NCBI Taxonomy" id="2886936"/>
    <lineage>
        <taxon>Bacteria</taxon>
        <taxon>Bacillati</taxon>
        <taxon>Actinomycetota</taxon>
        <taxon>Actinomycetes</taxon>
        <taxon>Micrococcales</taxon>
        <taxon>Micrococcaceae</taxon>
        <taxon>Arthrobacter</taxon>
    </lineage>
</organism>
<dbReference type="Proteomes" id="UP000829758">
    <property type="component" value="Chromosome"/>
</dbReference>
<accession>A0A9X1SB53</accession>
<dbReference type="AlphaFoldDB" id="A0A9X1SB53"/>
<feature type="domain" description="VOC" evidence="1">
    <location>
        <begin position="4"/>
        <end position="119"/>
    </location>
</feature>
<dbReference type="InterPro" id="IPR037523">
    <property type="entry name" value="VOC_core"/>
</dbReference>
<dbReference type="CDD" id="cd06587">
    <property type="entry name" value="VOC"/>
    <property type="match status" value="1"/>
</dbReference>
<dbReference type="PROSITE" id="PS51819">
    <property type="entry name" value="VOC"/>
    <property type="match status" value="1"/>
</dbReference>
<dbReference type="EMBL" id="CP094984">
    <property type="protein sequence ID" value="UON92249.1"/>
    <property type="molecule type" value="Genomic_DNA"/>
</dbReference>
<evidence type="ECO:0000259" key="1">
    <source>
        <dbReference type="PROSITE" id="PS51819"/>
    </source>
</evidence>
<dbReference type="Proteomes" id="UP001155145">
    <property type="component" value="Unassembled WGS sequence"/>
</dbReference>
<dbReference type="Gene3D" id="3.10.180.10">
    <property type="entry name" value="2,3-Dihydroxybiphenyl 1,2-Dioxygenase, domain 1"/>
    <property type="match status" value="1"/>
</dbReference>
<dbReference type="PANTHER" id="PTHR35908:SF1">
    <property type="entry name" value="CONSERVED PROTEIN"/>
    <property type="match status" value="1"/>
</dbReference>
<keyword evidence="4" id="KW-1185">Reference proteome</keyword>
<protein>
    <submittedName>
        <fullName evidence="2">VOC family protein</fullName>
    </submittedName>
</protein>
<evidence type="ECO:0000313" key="4">
    <source>
        <dbReference type="Proteomes" id="UP000829758"/>
    </source>
</evidence>
<proteinExistence type="predicted"/>
<dbReference type="EMBL" id="JAJFZT010000013">
    <property type="protein sequence ID" value="MCC3274226.1"/>
    <property type="molecule type" value="Genomic_DNA"/>
</dbReference>
<reference evidence="2" key="1">
    <citation type="submission" date="2021-10" db="EMBL/GenBank/DDBJ databases">
        <title>Novel species in genus Arthrobacter.</title>
        <authorList>
            <person name="Liu Y."/>
        </authorList>
    </citation>
    <scope>NUCLEOTIDE SEQUENCE</scope>
    <source>
        <strain evidence="2">Zg-Y462</strain>
        <strain evidence="4">zg-Y462</strain>
    </source>
</reference>
<evidence type="ECO:0000313" key="3">
    <source>
        <dbReference type="EMBL" id="UON92249.1"/>
    </source>
</evidence>
<dbReference type="PANTHER" id="PTHR35908">
    <property type="entry name" value="HYPOTHETICAL FUSION PROTEIN"/>
    <property type="match status" value="1"/>
</dbReference>